<evidence type="ECO:0000256" key="11">
    <source>
        <dbReference type="SAM" id="MobiDB-lite"/>
    </source>
</evidence>
<evidence type="ECO:0000256" key="5">
    <source>
        <dbReference type="ARBA" id="ARBA00022692"/>
    </source>
</evidence>
<keyword evidence="7" id="KW-1133">Transmembrane helix</keyword>
<dbReference type="PANTHER" id="PTHR11214:SF23">
    <property type="entry name" value="N-ACETYLLACTOSAMINIDE BETA-1,3-N-ACETYLGLUCOSAMINYLTRANSFERASE 3"/>
    <property type="match status" value="1"/>
</dbReference>
<feature type="domain" description="Muniscin C-terminal" evidence="12">
    <location>
        <begin position="1"/>
        <end position="86"/>
    </location>
</feature>
<reference evidence="13" key="3">
    <citation type="submission" date="2025-09" db="UniProtKB">
        <authorList>
            <consortium name="Ensembl"/>
        </authorList>
    </citation>
    <scope>IDENTIFICATION</scope>
</reference>
<dbReference type="GO" id="GO:0006493">
    <property type="term" value="P:protein O-linked glycosylation"/>
    <property type="evidence" value="ECO:0007669"/>
    <property type="project" value="TreeGrafter"/>
</dbReference>
<keyword evidence="9" id="KW-0472">Membrane</keyword>
<dbReference type="InterPro" id="IPR018808">
    <property type="entry name" value="Muniscin_C"/>
</dbReference>
<dbReference type="EC" id="2.4.1.-" evidence="10"/>
<keyword evidence="4" id="KW-0808">Transferase</keyword>
<evidence type="ECO:0000256" key="4">
    <source>
        <dbReference type="ARBA" id="ARBA00022679"/>
    </source>
</evidence>
<evidence type="ECO:0000256" key="3">
    <source>
        <dbReference type="ARBA" id="ARBA00022676"/>
    </source>
</evidence>
<evidence type="ECO:0000259" key="12">
    <source>
        <dbReference type="Pfam" id="PF10291"/>
    </source>
</evidence>
<dbReference type="Proteomes" id="UP000694387">
    <property type="component" value="Chromosome 1"/>
</dbReference>
<keyword evidence="6" id="KW-0735">Signal-anchor</keyword>
<reference evidence="13 14" key="1">
    <citation type="journal article" date="2020" name="Nat. Commun.">
        <title>Donkey genomes provide new insights into domestication and selection for coat color.</title>
        <authorList>
            <person name="Wang"/>
            <person name="C."/>
            <person name="Li"/>
            <person name="H."/>
            <person name="Guo"/>
            <person name="Y."/>
            <person name="Huang"/>
            <person name="J."/>
            <person name="Sun"/>
            <person name="Y."/>
            <person name="Min"/>
            <person name="J."/>
            <person name="Wang"/>
            <person name="J."/>
            <person name="Fang"/>
            <person name="X."/>
            <person name="Zhao"/>
            <person name="Z."/>
            <person name="Wang"/>
            <person name="S."/>
            <person name="Zhang"/>
            <person name="Y."/>
            <person name="Liu"/>
            <person name="Q."/>
            <person name="Jiang"/>
            <person name="Q."/>
            <person name="Wang"/>
            <person name="X."/>
            <person name="Guo"/>
            <person name="Y."/>
            <person name="Yang"/>
            <person name="C."/>
            <person name="Wang"/>
            <person name="Y."/>
            <person name="Tian"/>
            <person name="F."/>
            <person name="Zhuang"/>
            <person name="G."/>
            <person name="Fan"/>
            <person name="Y."/>
            <person name="Gao"/>
            <person name="Q."/>
            <person name="Li"/>
            <person name="Y."/>
            <person name="Ju"/>
            <person name="Z."/>
            <person name="Li"/>
            <person name="J."/>
            <person name="Li"/>
            <person name="R."/>
            <person name="Hou"/>
            <person name="M."/>
            <person name="Yang"/>
            <person name="G."/>
            <person name="Liu"/>
            <person name="G."/>
            <person name="Liu"/>
            <person name="W."/>
            <person name="Guo"/>
            <person name="J."/>
            <person name="Pan"/>
            <person name="S."/>
            <person name="Fan"/>
            <person name="G."/>
            <person name="Zhang"/>
            <person name="W."/>
            <person name="Zhang"/>
            <person name="R."/>
            <person name="Yu"/>
            <person name="J."/>
            <person name="Zhang"/>
            <person name="X."/>
            <person name="Yin"/>
            <person name="Q."/>
            <person name="Ji"/>
            <person name="C."/>
            <person name="Jin"/>
            <person name="Y."/>
            <person name="Yue"/>
            <person name="G."/>
            <person name="Liu"/>
            <person name="M."/>
            <person name="Xu"/>
            <person name="J."/>
            <person name="Liu"/>
            <person name="S."/>
            <person name="Jordana"/>
            <person name="J."/>
            <person name="Noce"/>
            <person name="A."/>
            <person name="Amills"/>
            <person name="M."/>
            <person name="Wu"/>
            <person name="D.D."/>
            <person name="Li"/>
            <person name="S."/>
            <person name="Zhou"/>
            <person name="X. and Zhong"/>
            <person name="J."/>
        </authorList>
    </citation>
    <scope>NUCLEOTIDE SEQUENCE [LARGE SCALE GENOMIC DNA]</scope>
</reference>
<dbReference type="InterPro" id="IPR002659">
    <property type="entry name" value="Glyco_trans_31"/>
</dbReference>
<proteinExistence type="inferred from homology"/>
<dbReference type="GO" id="GO:0008532">
    <property type="term" value="F:N-acetyllactosaminide beta-1,3-N-acetylglucosaminyltransferase activity"/>
    <property type="evidence" value="ECO:0007669"/>
    <property type="project" value="TreeGrafter"/>
</dbReference>
<feature type="region of interest" description="Disordered" evidence="11">
    <location>
        <begin position="169"/>
        <end position="214"/>
    </location>
</feature>
<reference evidence="13" key="2">
    <citation type="submission" date="2025-08" db="UniProtKB">
        <authorList>
            <consortium name="Ensembl"/>
        </authorList>
    </citation>
    <scope>IDENTIFICATION</scope>
</reference>
<protein>
    <recommendedName>
        <fullName evidence="10">Hexosyltransferase</fullName>
        <ecNumber evidence="10">2.4.1.-</ecNumber>
    </recommendedName>
</protein>
<dbReference type="GO" id="GO:0030311">
    <property type="term" value="P:poly-N-acetyllactosamine biosynthetic process"/>
    <property type="evidence" value="ECO:0007669"/>
    <property type="project" value="TreeGrafter"/>
</dbReference>
<dbReference type="GO" id="GO:0000139">
    <property type="term" value="C:Golgi membrane"/>
    <property type="evidence" value="ECO:0007669"/>
    <property type="project" value="UniProtKB-SubCell"/>
</dbReference>
<feature type="compositionally biased region" description="Low complexity" evidence="11">
    <location>
        <begin position="119"/>
        <end position="136"/>
    </location>
</feature>
<dbReference type="PANTHER" id="PTHR11214">
    <property type="entry name" value="BETA-1,3-N-ACETYLGLUCOSAMINYLTRANSFERASE"/>
    <property type="match status" value="1"/>
</dbReference>
<evidence type="ECO:0000256" key="7">
    <source>
        <dbReference type="ARBA" id="ARBA00022989"/>
    </source>
</evidence>
<sequence length="506" mass="55400">MTFPAGIVRVFSGTPPPPVLSFRLVHTTRIEHFQPNAELLFSDPSQSDPETKDFWLNMAALTDALQRQAEQNPAASYYNVVLLRYQEPGGEATPMEASRCVRGRGCRCGDQGDPRPAQSPRGGLRSRPGSPVRPSPATRMRLRTEVALAAGLGAFGLLVLWSLRAPSPPCRSPQPHPGPRPRPPRPAPPAPPPPPAAPTPRLPRSPTSRGSRSRCATSCCTATAATSRCCRTRRPSARSPCSCCSPSSRRPPTTSAASCCAARGPASAGCGARPLRRLFLLGTAADPREARKVDRLLALEARAHGDILQWDFHDSFFNLTLKQVLFLQWQQTRCANASFMLNGDDDVFAHTDNMVSYLQDHSPDRHLFVGQLIRNVGPIRVPWSKYYVPKIVTPDDHYPPYCGGGGFLLSRFTAAALHRASQGLELFPIDDVFLGMCLRREGLEPASHSGIRTSGVGAPSASMSSFDPCFYRELLLVHRFLPYEMLLMWEALSQPNLTCGKQTQVF</sequence>
<dbReference type="Pfam" id="PF01762">
    <property type="entry name" value="Galactosyl_T"/>
    <property type="match status" value="1"/>
</dbReference>
<evidence type="ECO:0000256" key="6">
    <source>
        <dbReference type="ARBA" id="ARBA00022968"/>
    </source>
</evidence>
<organism evidence="13 14">
    <name type="scientific">Equus asinus</name>
    <name type="common">Donkey</name>
    <name type="synonym">Equus africanus asinus</name>
    <dbReference type="NCBI Taxonomy" id="9793"/>
    <lineage>
        <taxon>Eukaryota</taxon>
        <taxon>Metazoa</taxon>
        <taxon>Chordata</taxon>
        <taxon>Craniata</taxon>
        <taxon>Vertebrata</taxon>
        <taxon>Euteleostomi</taxon>
        <taxon>Mammalia</taxon>
        <taxon>Eutheria</taxon>
        <taxon>Laurasiatheria</taxon>
        <taxon>Perissodactyla</taxon>
        <taxon>Equidae</taxon>
        <taxon>Equus</taxon>
    </lineage>
</organism>
<name>A0A9L0J9I4_EQUAS</name>
<evidence type="ECO:0000256" key="2">
    <source>
        <dbReference type="ARBA" id="ARBA00008661"/>
    </source>
</evidence>
<keyword evidence="3 10" id="KW-0328">Glycosyltransferase</keyword>
<accession>A0A9L0J9I4</accession>
<evidence type="ECO:0000256" key="1">
    <source>
        <dbReference type="ARBA" id="ARBA00004323"/>
    </source>
</evidence>
<keyword evidence="8 10" id="KW-0333">Golgi apparatus</keyword>
<feature type="region of interest" description="Disordered" evidence="11">
    <location>
        <begin position="103"/>
        <end position="139"/>
    </location>
</feature>
<keyword evidence="14" id="KW-1185">Reference proteome</keyword>
<evidence type="ECO:0000313" key="14">
    <source>
        <dbReference type="Proteomes" id="UP000694387"/>
    </source>
</evidence>
<dbReference type="GeneTree" id="ENSGT00940000159134"/>
<feature type="compositionally biased region" description="Low complexity" evidence="11">
    <location>
        <begin position="204"/>
        <end position="214"/>
    </location>
</feature>
<evidence type="ECO:0000256" key="10">
    <source>
        <dbReference type="RuleBase" id="RU363063"/>
    </source>
</evidence>
<evidence type="ECO:0000256" key="9">
    <source>
        <dbReference type="ARBA" id="ARBA00023136"/>
    </source>
</evidence>
<comment type="subcellular location">
    <subcellularLocation>
        <location evidence="1 10">Golgi apparatus membrane</location>
        <topology evidence="1 10">Single-pass type II membrane protein</topology>
    </subcellularLocation>
</comment>
<feature type="compositionally biased region" description="Pro residues" evidence="11">
    <location>
        <begin position="169"/>
        <end position="203"/>
    </location>
</feature>
<dbReference type="Pfam" id="PF10291">
    <property type="entry name" value="muHD"/>
    <property type="match status" value="1"/>
</dbReference>
<evidence type="ECO:0000313" key="13">
    <source>
        <dbReference type="Ensembl" id="ENSEASP00005049028.1"/>
    </source>
</evidence>
<keyword evidence="5" id="KW-0812">Transmembrane</keyword>
<dbReference type="Gene3D" id="3.90.550.50">
    <property type="match status" value="1"/>
</dbReference>
<evidence type="ECO:0000256" key="8">
    <source>
        <dbReference type="ARBA" id="ARBA00023034"/>
    </source>
</evidence>
<dbReference type="Ensembl" id="ENSEAST00005067477.1">
    <property type="protein sequence ID" value="ENSEASP00005049028.1"/>
    <property type="gene ID" value="ENSEASG00005034647.1"/>
</dbReference>
<comment type="similarity">
    <text evidence="2 10">Belongs to the glycosyltransferase 31 family.</text>
</comment>
<dbReference type="AlphaFoldDB" id="A0A9L0J9I4"/>